<organism evidence="1">
    <name type="scientific">Gibberella zeae</name>
    <name type="common">Wheat head blight fungus</name>
    <name type="synonym">Fusarium graminearum</name>
    <dbReference type="NCBI Taxonomy" id="5518"/>
    <lineage>
        <taxon>Eukaryota</taxon>
        <taxon>Fungi</taxon>
        <taxon>Dikarya</taxon>
        <taxon>Ascomycota</taxon>
        <taxon>Pezizomycotina</taxon>
        <taxon>Sordariomycetes</taxon>
        <taxon>Hypocreomycetidae</taxon>
        <taxon>Hypocreales</taxon>
        <taxon>Nectriaceae</taxon>
        <taxon>Fusarium</taxon>
    </lineage>
</organism>
<dbReference type="EMBL" id="CAAKMV010000136">
    <property type="protein sequence ID" value="VIO58963.1"/>
    <property type="molecule type" value="Genomic_DNA"/>
</dbReference>
<protein>
    <submittedName>
        <fullName evidence="1">Uncharacterized protein</fullName>
    </submittedName>
</protein>
<accession>A0A4E9DGL8</accession>
<name>A0A4E9DGL8_GIBZA</name>
<gene>
    <name evidence="1" type="ORF">FUG_LOCUS323980</name>
</gene>
<evidence type="ECO:0000313" key="1">
    <source>
        <dbReference type="EMBL" id="VIO58963.1"/>
    </source>
</evidence>
<proteinExistence type="predicted"/>
<reference evidence="1" key="1">
    <citation type="submission" date="2019-04" db="EMBL/GenBank/DDBJ databases">
        <authorList>
            <person name="Melise S."/>
            <person name="Noan J."/>
            <person name="Okalmin O."/>
        </authorList>
    </citation>
    <scope>NUCLEOTIDE SEQUENCE</scope>
    <source>
        <strain evidence="1">FN9</strain>
    </source>
</reference>
<sequence length="403" mass="46059">MPFYSSSGSSYRPAKKCQMRHCDREVGFYESSNKNSFYCPRHSCHANYKCRTPSEDGERFCKTHAVCAHYGCGKRISEEDKSFRYSKGGKDSWLCSDHRCKADDCYKHRRDSNTKYCDDHAKENKCEVSDCCSDRSSKHYCEKHTCQHPDCTRKTLNSGRSKEKCRHHQPCASPGCTRHVDLDAYNIPKKFCAHHGQCRVHRCHGIVRTGSWYCAEHECYIVTCHRPKDLSNAPGTRFCHRHRCSVAGCTNSLLDSKGHHVQRCSQHTCERPGCCEKARTDGSKSPFCISHGCMNKHCRNPAKVKNGCCWEEACVRPECGMPKSAGCGNYCFNHRTTHNDSSTLTSSRSTTGRYSHGSIGNRPALVVPFDWAYLRSPTSGSREWRHAQMDRAYRGIYSRPRYY</sequence>
<dbReference type="AlphaFoldDB" id="A0A4E9DGL8"/>